<feature type="domain" description="Peptidase M24" evidence="1">
    <location>
        <begin position="171"/>
        <end position="375"/>
    </location>
</feature>
<dbReference type="Proteomes" id="UP001246576">
    <property type="component" value="Unassembled WGS sequence"/>
</dbReference>
<dbReference type="CDD" id="cd01066">
    <property type="entry name" value="APP_MetAP"/>
    <property type="match status" value="1"/>
</dbReference>
<dbReference type="InterPro" id="IPR029149">
    <property type="entry name" value="Creatin/AminoP/Spt16_N"/>
</dbReference>
<dbReference type="InterPro" id="IPR000994">
    <property type="entry name" value="Pept_M24"/>
</dbReference>
<sequence>MLGNCTTPAVFQDRWHRLQERCRTLDLDALLIWSRGGGSVDCAQDLIYLANVCSATPLVPDLQGVWSGLSCSALVLPAHGEPVLVVDASRYRRQQIPVQDVRTTSMVADTAAAVLHELGLGRARIGLVAGDAMALASYRRLLQACPEAEFVPCDKLVEQMRRIKSPMEMDLLRQSAQLGSHAMAAMMRTATQPGCTEAYAVSMASQIITAGGGTVIDAATASGPHTEFYAFGQAPSWTTRILQQGDLFHCDLYGSAIGGYRFDLSRTVVCGRSPSAAQRHLIEAAAQAVADGIDAVRPGAVAHDIWRTVRDSLLRAGMQAPHPLAGHGYGLGWEGPWLIEGSQDVVEEQMALSIETIAALPGVGCAKFEQDILVHAGGCELLTAACPAFMW</sequence>
<dbReference type="InterPro" id="IPR036005">
    <property type="entry name" value="Creatinase/aminopeptidase-like"/>
</dbReference>
<dbReference type="RefSeq" id="WP_209569426.1">
    <property type="nucleotide sequence ID" value="NZ_JAVLSJ010000006.1"/>
</dbReference>
<dbReference type="EMBL" id="JAVLSJ010000006">
    <property type="protein sequence ID" value="MDR9849102.1"/>
    <property type="molecule type" value="Genomic_DNA"/>
</dbReference>
<gene>
    <name evidence="3" type="ORF">RI048_12800</name>
</gene>
<evidence type="ECO:0000259" key="2">
    <source>
        <dbReference type="Pfam" id="PF01321"/>
    </source>
</evidence>
<reference evidence="3" key="1">
    <citation type="submission" date="2023-09" db="EMBL/GenBank/DDBJ databases">
        <title>Description of first Herbaspirillum huttiense subsp. nephrolepsisexaltata and Herbaspirillum huttiense subsp. lycopersicon.</title>
        <authorList>
            <person name="Poudel M."/>
            <person name="Sharma A."/>
            <person name="Goss E."/>
            <person name="Tapia J.H."/>
            <person name="Harmon C.M."/>
            <person name="Jones J.B."/>
        </authorList>
    </citation>
    <scope>NUCLEOTIDE SEQUENCE</scope>
    <source>
        <strain evidence="3">SE1</strain>
    </source>
</reference>
<dbReference type="Pfam" id="PF01321">
    <property type="entry name" value="Creatinase_N"/>
    <property type="match status" value="1"/>
</dbReference>
<accession>A0ABU2EMR2</accession>
<dbReference type="PANTHER" id="PTHR46112:SF8">
    <property type="entry name" value="CYTOPLASMIC PEPTIDASE PEPQ-RELATED"/>
    <property type="match status" value="1"/>
</dbReference>
<keyword evidence="4" id="KW-1185">Reference proteome</keyword>
<dbReference type="Pfam" id="PF00557">
    <property type="entry name" value="Peptidase_M24"/>
    <property type="match status" value="1"/>
</dbReference>
<evidence type="ECO:0000313" key="3">
    <source>
        <dbReference type="EMBL" id="MDR9849102.1"/>
    </source>
</evidence>
<dbReference type="SUPFAM" id="SSF55920">
    <property type="entry name" value="Creatinase/aminopeptidase"/>
    <property type="match status" value="1"/>
</dbReference>
<evidence type="ECO:0000313" key="4">
    <source>
        <dbReference type="Proteomes" id="UP001246576"/>
    </source>
</evidence>
<dbReference type="PANTHER" id="PTHR46112">
    <property type="entry name" value="AMINOPEPTIDASE"/>
    <property type="match status" value="1"/>
</dbReference>
<evidence type="ECO:0000259" key="1">
    <source>
        <dbReference type="Pfam" id="PF00557"/>
    </source>
</evidence>
<name>A0ABU2EMR2_9BURK</name>
<proteinExistence type="predicted"/>
<dbReference type="Gene3D" id="3.90.230.10">
    <property type="entry name" value="Creatinase/methionine aminopeptidase superfamily"/>
    <property type="match status" value="1"/>
</dbReference>
<organism evidence="3 4">
    <name type="scientific">Herbaspirillum huttiense subsp. lycopersici</name>
    <dbReference type="NCBI Taxonomy" id="3074428"/>
    <lineage>
        <taxon>Bacteria</taxon>
        <taxon>Pseudomonadati</taxon>
        <taxon>Pseudomonadota</taxon>
        <taxon>Betaproteobacteria</taxon>
        <taxon>Burkholderiales</taxon>
        <taxon>Oxalobacteraceae</taxon>
        <taxon>Herbaspirillum</taxon>
    </lineage>
</organism>
<dbReference type="Gene3D" id="3.40.350.10">
    <property type="entry name" value="Creatinase/prolidase N-terminal domain"/>
    <property type="match status" value="1"/>
</dbReference>
<dbReference type="InterPro" id="IPR000587">
    <property type="entry name" value="Creatinase_N"/>
</dbReference>
<dbReference type="SUPFAM" id="SSF53092">
    <property type="entry name" value="Creatinase/prolidase N-terminal domain"/>
    <property type="match status" value="1"/>
</dbReference>
<dbReference type="InterPro" id="IPR050659">
    <property type="entry name" value="Peptidase_M24B"/>
</dbReference>
<protein>
    <submittedName>
        <fullName evidence="3">Xaa-Pro peptidase family protein</fullName>
    </submittedName>
</protein>
<comment type="caution">
    <text evidence="3">The sequence shown here is derived from an EMBL/GenBank/DDBJ whole genome shotgun (WGS) entry which is preliminary data.</text>
</comment>
<feature type="domain" description="Creatinase N-terminal" evidence="2">
    <location>
        <begin position="14"/>
        <end position="163"/>
    </location>
</feature>